<dbReference type="OrthoDB" id="19232at2759"/>
<keyword evidence="4" id="KW-1185">Reference proteome</keyword>
<feature type="compositionally biased region" description="Low complexity" evidence="2">
    <location>
        <begin position="1124"/>
        <end position="1133"/>
    </location>
</feature>
<dbReference type="InterPro" id="IPR016024">
    <property type="entry name" value="ARM-type_fold"/>
</dbReference>
<comment type="similarity">
    <text evidence="1">Belongs to the EFR3 family.</text>
</comment>
<name>A0A1J9P919_9EURO</name>
<evidence type="ECO:0000313" key="3">
    <source>
        <dbReference type="EMBL" id="OJD12984.1"/>
    </source>
</evidence>
<dbReference type="VEuPathDB" id="FungiDB:AJ78_06499"/>
<feature type="compositionally biased region" description="Polar residues" evidence="2">
    <location>
        <begin position="1157"/>
        <end position="1167"/>
    </location>
</feature>
<dbReference type="EMBL" id="LGRN01000345">
    <property type="protein sequence ID" value="OJD12984.1"/>
    <property type="molecule type" value="Genomic_DNA"/>
</dbReference>
<comment type="caution">
    <text evidence="3">The sequence shown here is derived from an EMBL/GenBank/DDBJ whole genome shotgun (WGS) entry which is preliminary data.</text>
</comment>
<feature type="region of interest" description="Disordered" evidence="2">
    <location>
        <begin position="1231"/>
        <end position="1250"/>
    </location>
</feature>
<feature type="compositionally biased region" description="Low complexity" evidence="2">
    <location>
        <begin position="911"/>
        <end position="922"/>
    </location>
</feature>
<evidence type="ECO:0000256" key="2">
    <source>
        <dbReference type="SAM" id="MobiDB-lite"/>
    </source>
</evidence>
<accession>A0A1J9P919</accession>
<sequence length="1304" mass="143561">MNSLQQSCRPKHQVLILKCYPRFQKGFQEVKPNSSELSYLLYYASTRRSKLQKVGAFLEKRAARDVWRMKLGYVNLSRAMRNSRQSSELIKMVPPLFSNVQVTLQILAALIEKVPRDLPLYAYSVLRIIDTVLRSNDLPMVEETIETYDVFCRHQDMTILGADQEYVNMYRNIVRSYAQLASTDHVTPARAALSLPMRLRWRSAGLQAIKSVVISEALALDGTKQLNIVMPVILDNLYSTENLLPLQEKALSSEKHEREHARRRRMSIATVRTADTTDADPVTAAGTTADADNFAEIEVRVLALRCLEKIFAAGINRGQIRNATSLILQFIVSKRPPRHYYLEQHPDSIGAGGSWATNLMEVIAKWSPVQDRFIILITTMETLVNTPMVDDKLESQLILASMMDWLLSSPNNLIGLSVMDVLISLLQRLLLLLQLGGRSMKMVHYRAPSGYVNNLPEVGEAGEEPLVAPDGDGMQPEKNARTAIPWGARQELVELLQKCIGSLATHIYYADQVSDMIRTIISRLKPSPASEISNNEDEGDSADAVDSSEDVAADTFFSFPAARIVALKCIKNILLANLRKSMTAAGADSRSRVNIWVWEGTQWLLRDPDRAVSHTYVDAFLSWLQLETTKDDLRATFETKRSPKTGSRREVSDSSDKLTRRIISTVSQRDKDAATATSSFLQLLHLVIYDIATESATVESDIMLLHLLLANLVENMGVNAVKYGLPMIMRLQDDFLSNDDTISATARLNVSSLVHGYLWALVEKFDLETTQVGDNIIREISRRKKEGIWFEKIQLPPRQLNHIIPSAGSNVRQNVQLQLDVAIYSPFTRVPELVNQIENNYNTVVKSPTTSPASSPGRVFSMPILGQGYGNLAPGRVPPEEQLPAVVKERMLTPWSKEECIAAMATEKAQSSSISGSKTGTSATRNHLAGNGYKNVNGCSPKAETISAHQPPQHPDARPSGLTEATGGSHDLQNLRRQSVPAGSRTSVVSSNRDSTVRVNELRRVLSVVNNSNVRHSSPLRRRQSVSQGDGSSASSSESMFSDAFSLSDVDAAVAGAGRSLNKPHSRREGLETTKVSASNHTNGLGSEGKNDLEPISREISNDIPPVPPLPATLAIPGGFPTDSSSASPSHSPIGVDRPSTAPSQLRARSGTKAQHLVSTTPRQSRSLTREKSRTSKQISSPSVRVDESGRIVSSGDGGALSSRGPRSVSLGRSIDVEKLLEDLIDRPEVEQEANGGRAAGVDIKPSQVDSSYSSFHFTRTSEQISFPDESDHYVGKRTRDVSRVRNFGRIGSGTRGSVARPPY</sequence>
<dbReference type="InterPro" id="IPR039786">
    <property type="entry name" value="EFR3"/>
</dbReference>
<dbReference type="PANTHER" id="PTHR47766">
    <property type="entry name" value="PROTEIN EFR3"/>
    <property type="match status" value="1"/>
</dbReference>
<feature type="compositionally biased region" description="Basic and acidic residues" evidence="2">
    <location>
        <begin position="1089"/>
        <end position="1101"/>
    </location>
</feature>
<gene>
    <name evidence="3" type="ORF">AJ78_06499</name>
</gene>
<dbReference type="GO" id="GO:0072659">
    <property type="term" value="P:protein localization to plasma membrane"/>
    <property type="evidence" value="ECO:0007669"/>
    <property type="project" value="InterPro"/>
</dbReference>
<protein>
    <recommendedName>
        <fullName evidence="5">Protein EFR3</fullName>
    </recommendedName>
</protein>
<dbReference type="GO" id="GO:0005886">
    <property type="term" value="C:plasma membrane"/>
    <property type="evidence" value="ECO:0007669"/>
    <property type="project" value="TreeGrafter"/>
</dbReference>
<dbReference type="Proteomes" id="UP000182235">
    <property type="component" value="Unassembled WGS sequence"/>
</dbReference>
<feature type="region of interest" description="Disordered" evidence="2">
    <location>
        <begin position="1058"/>
        <end position="1209"/>
    </location>
</feature>
<evidence type="ECO:0008006" key="5">
    <source>
        <dbReference type="Google" id="ProtNLM"/>
    </source>
</evidence>
<dbReference type="SUPFAM" id="SSF48371">
    <property type="entry name" value="ARM repeat"/>
    <property type="match status" value="1"/>
</dbReference>
<dbReference type="PANTHER" id="PTHR47766:SF1">
    <property type="entry name" value="PROTEIN EFR3"/>
    <property type="match status" value="1"/>
</dbReference>
<evidence type="ECO:0000256" key="1">
    <source>
        <dbReference type="ARBA" id="ARBA00010216"/>
    </source>
</evidence>
<dbReference type="STRING" id="1447872.A0A1J9P919"/>
<organism evidence="3 4">
    <name type="scientific">Emergomyces pasteurianus Ep9510</name>
    <dbReference type="NCBI Taxonomy" id="1447872"/>
    <lineage>
        <taxon>Eukaryota</taxon>
        <taxon>Fungi</taxon>
        <taxon>Dikarya</taxon>
        <taxon>Ascomycota</taxon>
        <taxon>Pezizomycotina</taxon>
        <taxon>Eurotiomycetes</taxon>
        <taxon>Eurotiomycetidae</taxon>
        <taxon>Onygenales</taxon>
        <taxon>Ajellomycetaceae</taxon>
        <taxon>Emergomyces</taxon>
    </lineage>
</organism>
<feature type="region of interest" description="Disordered" evidence="2">
    <location>
        <begin position="1013"/>
        <end position="1039"/>
    </location>
</feature>
<dbReference type="Pfam" id="PF21072">
    <property type="entry name" value="EFR3"/>
    <property type="match status" value="2"/>
</dbReference>
<feature type="compositionally biased region" description="Polar residues" evidence="2">
    <location>
        <begin position="1074"/>
        <end position="1085"/>
    </location>
</feature>
<reference evidence="3 4" key="1">
    <citation type="submission" date="2015-07" db="EMBL/GenBank/DDBJ databases">
        <title>Emmonsia species relationships and genome sequence.</title>
        <authorList>
            <consortium name="The Broad Institute Genomics Platform"/>
            <person name="Cuomo C.A."/>
            <person name="Munoz J.F."/>
            <person name="Imamovic A."/>
            <person name="Priest M.E."/>
            <person name="Young S."/>
            <person name="Clay O.K."/>
            <person name="McEwen J.G."/>
        </authorList>
    </citation>
    <scope>NUCLEOTIDE SEQUENCE [LARGE SCALE GENOMIC DNA]</scope>
    <source>
        <strain evidence="3 4">UAMH 9510</strain>
    </source>
</reference>
<feature type="compositionally biased region" description="Low complexity" evidence="2">
    <location>
        <begin position="1025"/>
        <end position="1039"/>
    </location>
</feature>
<proteinExistence type="inferred from homology"/>
<feature type="compositionally biased region" description="Polar residues" evidence="2">
    <location>
        <begin position="984"/>
        <end position="996"/>
    </location>
</feature>
<evidence type="ECO:0000313" key="4">
    <source>
        <dbReference type="Proteomes" id="UP000182235"/>
    </source>
</evidence>
<feature type="region of interest" description="Disordered" evidence="2">
    <location>
        <begin position="907"/>
        <end position="996"/>
    </location>
</feature>
<dbReference type="InterPro" id="IPR049150">
    <property type="entry name" value="EFR3_HEAT-like_rpt"/>
</dbReference>